<sequence>MYMIHPLYHLATQTPGYSRNLLQKDYWPSPACSSFTYDRFHVVFYGATIVMSDSDETSMQPECRPNSLSTVNNIW</sequence>
<feature type="region of interest" description="Disordered" evidence="1">
    <location>
        <begin position="56"/>
        <end position="75"/>
    </location>
</feature>
<evidence type="ECO:0000313" key="2">
    <source>
        <dbReference type="EMBL" id="OBZ70909.1"/>
    </source>
</evidence>
<dbReference type="AlphaFoldDB" id="A0A1C7M3H8"/>
<reference evidence="2 3" key="1">
    <citation type="submission" date="2016-03" db="EMBL/GenBank/DDBJ databases">
        <title>Whole genome sequencing of Grifola frondosa 9006-11.</title>
        <authorList>
            <person name="Min B."/>
            <person name="Park H."/>
            <person name="Kim J.-G."/>
            <person name="Cho H."/>
            <person name="Oh Y.-L."/>
            <person name="Kong W.-S."/>
            <person name="Choi I.-G."/>
        </authorList>
    </citation>
    <scope>NUCLEOTIDE SEQUENCE [LARGE SCALE GENOMIC DNA]</scope>
    <source>
        <strain evidence="2 3">9006-11</strain>
    </source>
</reference>
<accession>A0A1C7M3H8</accession>
<evidence type="ECO:0000313" key="3">
    <source>
        <dbReference type="Proteomes" id="UP000092993"/>
    </source>
</evidence>
<dbReference type="EMBL" id="LUGG01000013">
    <property type="protein sequence ID" value="OBZ70909.1"/>
    <property type="molecule type" value="Genomic_DNA"/>
</dbReference>
<organism evidence="2 3">
    <name type="scientific">Grifola frondosa</name>
    <name type="common">Maitake</name>
    <name type="synonym">Polyporus frondosus</name>
    <dbReference type="NCBI Taxonomy" id="5627"/>
    <lineage>
        <taxon>Eukaryota</taxon>
        <taxon>Fungi</taxon>
        <taxon>Dikarya</taxon>
        <taxon>Basidiomycota</taxon>
        <taxon>Agaricomycotina</taxon>
        <taxon>Agaricomycetes</taxon>
        <taxon>Polyporales</taxon>
        <taxon>Grifolaceae</taxon>
        <taxon>Grifola</taxon>
    </lineage>
</organism>
<gene>
    <name evidence="2" type="ORF">A0H81_09367</name>
</gene>
<comment type="caution">
    <text evidence="2">The sequence shown here is derived from an EMBL/GenBank/DDBJ whole genome shotgun (WGS) entry which is preliminary data.</text>
</comment>
<dbReference type="Proteomes" id="UP000092993">
    <property type="component" value="Unassembled WGS sequence"/>
</dbReference>
<keyword evidence="3" id="KW-1185">Reference proteome</keyword>
<evidence type="ECO:0000256" key="1">
    <source>
        <dbReference type="SAM" id="MobiDB-lite"/>
    </source>
</evidence>
<protein>
    <submittedName>
        <fullName evidence="2">Uncharacterized protein</fullName>
    </submittedName>
</protein>
<feature type="compositionally biased region" description="Polar residues" evidence="1">
    <location>
        <begin position="66"/>
        <end position="75"/>
    </location>
</feature>
<name>A0A1C7M3H8_GRIFR</name>
<proteinExistence type="predicted"/>